<dbReference type="EMBL" id="JADGJH010002571">
    <property type="protein sequence ID" value="KAJ3096748.1"/>
    <property type="molecule type" value="Genomic_DNA"/>
</dbReference>
<proteinExistence type="predicted"/>
<organism evidence="1 2">
    <name type="scientific">Physocladia obscura</name>
    <dbReference type="NCBI Taxonomy" id="109957"/>
    <lineage>
        <taxon>Eukaryota</taxon>
        <taxon>Fungi</taxon>
        <taxon>Fungi incertae sedis</taxon>
        <taxon>Chytridiomycota</taxon>
        <taxon>Chytridiomycota incertae sedis</taxon>
        <taxon>Chytridiomycetes</taxon>
        <taxon>Chytridiales</taxon>
        <taxon>Chytriomycetaceae</taxon>
        <taxon>Physocladia</taxon>
    </lineage>
</organism>
<protein>
    <submittedName>
        <fullName evidence="1">Uncharacterized protein</fullName>
    </submittedName>
</protein>
<reference evidence="1" key="1">
    <citation type="submission" date="2020-05" db="EMBL/GenBank/DDBJ databases">
        <title>Phylogenomic resolution of chytrid fungi.</title>
        <authorList>
            <person name="Stajich J.E."/>
            <person name="Amses K."/>
            <person name="Simmons R."/>
            <person name="Seto K."/>
            <person name="Myers J."/>
            <person name="Bonds A."/>
            <person name="Quandt C.A."/>
            <person name="Barry K."/>
            <person name="Liu P."/>
            <person name="Grigoriev I."/>
            <person name="Longcore J.E."/>
            <person name="James T.Y."/>
        </authorList>
    </citation>
    <scope>NUCLEOTIDE SEQUENCE</scope>
    <source>
        <strain evidence="1">JEL0513</strain>
    </source>
</reference>
<keyword evidence="2" id="KW-1185">Reference proteome</keyword>
<evidence type="ECO:0000313" key="1">
    <source>
        <dbReference type="EMBL" id="KAJ3096748.1"/>
    </source>
</evidence>
<dbReference type="AlphaFoldDB" id="A0AAD5SRL7"/>
<dbReference type="InterPro" id="IPR018608">
    <property type="entry name" value="Gti1/Pac2"/>
</dbReference>
<name>A0AAD5SRL7_9FUNG</name>
<evidence type="ECO:0000313" key="2">
    <source>
        <dbReference type="Proteomes" id="UP001211907"/>
    </source>
</evidence>
<gene>
    <name evidence="1" type="ORF">HK100_005500</name>
</gene>
<accession>A0AAD5SRL7</accession>
<comment type="caution">
    <text evidence="1">The sequence shown here is derived from an EMBL/GenBank/DDBJ whole genome shotgun (WGS) entry which is preliminary data.</text>
</comment>
<dbReference type="PANTHER" id="PTHR28027">
    <property type="entry name" value="TRANSCRIPTIONAL REGULATOR MIT1"/>
    <property type="match status" value="1"/>
</dbReference>
<dbReference type="GO" id="GO:0003677">
    <property type="term" value="F:DNA binding"/>
    <property type="evidence" value="ECO:0007669"/>
    <property type="project" value="TreeGrafter"/>
</dbReference>
<dbReference type="Proteomes" id="UP001211907">
    <property type="component" value="Unassembled WGS sequence"/>
</dbReference>
<sequence length="301" mass="33330">MSLDKLYDLANNKGRDSPLQTPNISPHFTDAAVSSMSGQDQQSVSHQTQLQQQDYNFETFFGFVKDKADAVIIVEACVSGMLPCIPPNKFGNLCFRSDGGNWTTSKLNDGFLLYRETESSIGPLLNPAGTCPLFTAGSLKTNTQLVPDGMAKRTISLAGSDGNRYRVISYFYPREIEGYFNQSGIRILNSPSDLPEFASLKQSLTTQSTPIAIANRHATEACGIMLPPSWSNTQQKLSPSLQHEHNTVVAADRQCLQRCFCGGIASFRAIRHGHKWNETFFSKPLYLAPIRKIPSVYSNYQ</sequence>
<dbReference type="PANTHER" id="PTHR28027:SF2">
    <property type="entry name" value="TRANSCRIPTIONAL REGULATOR MIT1"/>
    <property type="match status" value="1"/>
</dbReference>